<evidence type="ECO:0000256" key="2">
    <source>
        <dbReference type="ARBA" id="ARBA00022898"/>
    </source>
</evidence>
<evidence type="ECO:0000256" key="1">
    <source>
        <dbReference type="ARBA" id="ARBA00005384"/>
    </source>
</evidence>
<reference evidence="8" key="1">
    <citation type="submission" date="2020-01" db="EMBL/GenBank/DDBJ databases">
        <authorList>
            <person name="Meier V. D."/>
            <person name="Meier V D."/>
        </authorList>
    </citation>
    <scope>NUCLEOTIDE SEQUENCE</scope>
    <source>
        <strain evidence="8">HLG_WM_MAG_09</strain>
    </source>
</reference>
<dbReference type="EC" id="2.6.1.1" evidence="8"/>
<dbReference type="SUPFAM" id="SSF53383">
    <property type="entry name" value="PLP-dependent transferases"/>
    <property type="match status" value="1"/>
</dbReference>
<dbReference type="GO" id="GO:0003677">
    <property type="term" value="F:DNA binding"/>
    <property type="evidence" value="ECO:0007669"/>
    <property type="project" value="UniProtKB-KW"/>
</dbReference>
<sequence length="494" mass="54657">MAAQDFPSELFVPFLQDNNDIPRYMALFRAFQQSILNGDLVAGAKLPASRTLSANLGVSRNTVKTAYEILLSEGYIETRHGSGSYVSSHLPEQKPDAQEQLDPSSRSPATLKLSELAIRLTQQSETPPAQDKNLLLTTRPDTVHYPWKQWQQCVLAANRKLKHSDQDAISGNHELRTQIAQYLQVVRGVKCTVDQVMICSGSQQAMYLTLRMLVNSGEPVLVENPGYKGTDGALLSVGAQKVPVNVDQHGFRLQNGLDAAPDARLVLLTPSRNFPMGYTLSLERRLELIAWAKQTGSWLIEDDYDSEFRFDGSPLTALQGLGGESCVIYTGTFSRIIHHSLRIGYLVLPEALVEPFAQAKRYLDGGLSQLPQAALAEFMASGHFASHVRRMRKLYQQRRVLLQQLIAQHLADILTPLGSDDSMHSVFLLPAGYDDQLICAAAQQQGVGIRPLSQYYDGTVGENGLVIGFAGYDQVEMLRGIEILTITLLKQPEH</sequence>
<evidence type="ECO:0000256" key="6">
    <source>
        <dbReference type="SAM" id="MobiDB-lite"/>
    </source>
</evidence>
<name>A0A6S6UJY4_9GAMM</name>
<dbReference type="SMART" id="SM00345">
    <property type="entry name" value="HTH_GNTR"/>
    <property type="match status" value="1"/>
</dbReference>
<gene>
    <name evidence="8" type="ORF">HELGO_WM23903</name>
</gene>
<dbReference type="InterPro" id="IPR036388">
    <property type="entry name" value="WH-like_DNA-bd_sf"/>
</dbReference>
<evidence type="ECO:0000259" key="7">
    <source>
        <dbReference type="PROSITE" id="PS50949"/>
    </source>
</evidence>
<keyword evidence="4" id="KW-0238">DNA-binding</keyword>
<dbReference type="Pfam" id="PF00155">
    <property type="entry name" value="Aminotran_1_2"/>
    <property type="match status" value="1"/>
</dbReference>
<dbReference type="EMBL" id="CACVAT010000561">
    <property type="protein sequence ID" value="CAA6830107.1"/>
    <property type="molecule type" value="Genomic_DNA"/>
</dbReference>
<accession>A0A6S6UJY4</accession>
<dbReference type="PRINTS" id="PR00035">
    <property type="entry name" value="HTHGNTR"/>
</dbReference>
<evidence type="ECO:0000256" key="5">
    <source>
        <dbReference type="ARBA" id="ARBA00023163"/>
    </source>
</evidence>
<evidence type="ECO:0000256" key="4">
    <source>
        <dbReference type="ARBA" id="ARBA00023125"/>
    </source>
</evidence>
<dbReference type="SUPFAM" id="SSF46785">
    <property type="entry name" value="Winged helix' DNA-binding domain"/>
    <property type="match status" value="1"/>
</dbReference>
<dbReference type="CDD" id="cd00609">
    <property type="entry name" value="AAT_like"/>
    <property type="match status" value="1"/>
</dbReference>
<keyword evidence="8" id="KW-0032">Aminotransferase</keyword>
<keyword evidence="3" id="KW-0805">Transcription regulation</keyword>
<dbReference type="Pfam" id="PF00392">
    <property type="entry name" value="GntR"/>
    <property type="match status" value="1"/>
</dbReference>
<dbReference type="PROSITE" id="PS50949">
    <property type="entry name" value="HTH_GNTR"/>
    <property type="match status" value="1"/>
</dbReference>
<dbReference type="Gene3D" id="1.10.10.10">
    <property type="entry name" value="Winged helix-like DNA-binding domain superfamily/Winged helix DNA-binding domain"/>
    <property type="match status" value="1"/>
</dbReference>
<dbReference type="CDD" id="cd07377">
    <property type="entry name" value="WHTH_GntR"/>
    <property type="match status" value="1"/>
</dbReference>
<feature type="region of interest" description="Disordered" evidence="6">
    <location>
        <begin position="82"/>
        <end position="107"/>
    </location>
</feature>
<dbReference type="GO" id="GO:0003700">
    <property type="term" value="F:DNA-binding transcription factor activity"/>
    <property type="evidence" value="ECO:0007669"/>
    <property type="project" value="InterPro"/>
</dbReference>
<keyword evidence="5" id="KW-0804">Transcription</keyword>
<dbReference type="InterPro" id="IPR015424">
    <property type="entry name" value="PyrdxlP-dep_Trfase"/>
</dbReference>
<dbReference type="GO" id="GO:0030170">
    <property type="term" value="F:pyridoxal phosphate binding"/>
    <property type="evidence" value="ECO:0007669"/>
    <property type="project" value="InterPro"/>
</dbReference>
<protein>
    <submittedName>
        <fullName evidence="8">Transcriptional regulator, GntR family domain / Aspartate aminotransferase (EC)</fullName>
        <ecNumber evidence="8">2.6.1.1</ecNumber>
    </submittedName>
</protein>
<proteinExistence type="inferred from homology"/>
<dbReference type="InterPro" id="IPR036390">
    <property type="entry name" value="WH_DNA-bd_sf"/>
</dbReference>
<evidence type="ECO:0000313" key="8">
    <source>
        <dbReference type="EMBL" id="CAA6830107.1"/>
    </source>
</evidence>
<dbReference type="GO" id="GO:0004069">
    <property type="term" value="F:L-aspartate:2-oxoglutarate aminotransferase activity"/>
    <property type="evidence" value="ECO:0007669"/>
    <property type="project" value="UniProtKB-EC"/>
</dbReference>
<dbReference type="PANTHER" id="PTHR46577">
    <property type="entry name" value="HTH-TYPE TRANSCRIPTIONAL REGULATORY PROTEIN GABR"/>
    <property type="match status" value="1"/>
</dbReference>
<dbReference type="Gene3D" id="3.40.640.10">
    <property type="entry name" value="Type I PLP-dependent aspartate aminotransferase-like (Major domain)"/>
    <property type="match status" value="1"/>
</dbReference>
<dbReference type="InterPro" id="IPR004839">
    <property type="entry name" value="Aminotransferase_I/II_large"/>
</dbReference>
<dbReference type="InterPro" id="IPR015421">
    <property type="entry name" value="PyrdxlP-dep_Trfase_major"/>
</dbReference>
<comment type="similarity">
    <text evidence="1">In the C-terminal section; belongs to the class-I pyridoxal-phosphate-dependent aminotransferase family.</text>
</comment>
<dbReference type="AlphaFoldDB" id="A0A6S6UJY4"/>
<feature type="domain" description="HTH gntR-type" evidence="7">
    <location>
        <begin position="21"/>
        <end position="89"/>
    </location>
</feature>
<keyword evidence="2" id="KW-0663">Pyridoxal phosphate</keyword>
<evidence type="ECO:0000256" key="3">
    <source>
        <dbReference type="ARBA" id="ARBA00023015"/>
    </source>
</evidence>
<dbReference type="PANTHER" id="PTHR46577:SF1">
    <property type="entry name" value="HTH-TYPE TRANSCRIPTIONAL REGULATORY PROTEIN GABR"/>
    <property type="match status" value="1"/>
</dbReference>
<dbReference type="InterPro" id="IPR000524">
    <property type="entry name" value="Tscrpt_reg_HTH_GntR"/>
</dbReference>
<organism evidence="8">
    <name type="scientific">uncultured Thiotrichaceae bacterium</name>
    <dbReference type="NCBI Taxonomy" id="298394"/>
    <lineage>
        <taxon>Bacteria</taxon>
        <taxon>Pseudomonadati</taxon>
        <taxon>Pseudomonadota</taxon>
        <taxon>Gammaproteobacteria</taxon>
        <taxon>Thiotrichales</taxon>
        <taxon>Thiotrichaceae</taxon>
        <taxon>environmental samples</taxon>
    </lineage>
</organism>
<keyword evidence="8" id="KW-0808">Transferase</keyword>
<dbReference type="InterPro" id="IPR051446">
    <property type="entry name" value="HTH_trans_reg/aminotransferase"/>
</dbReference>